<protein>
    <recommendedName>
        <fullName evidence="10">Small ribosomal subunit biogenesis GTPase RsgA</fullName>
        <ecNumber evidence="10">3.6.1.-</ecNumber>
    </recommendedName>
</protein>
<evidence type="ECO:0000256" key="4">
    <source>
        <dbReference type="ARBA" id="ARBA00022730"/>
    </source>
</evidence>
<keyword evidence="6 10" id="KW-0378">Hydrolase</keyword>
<feature type="binding site" evidence="10">
    <location>
        <begin position="114"/>
        <end position="117"/>
    </location>
    <ligand>
        <name>GTP</name>
        <dbReference type="ChEBI" id="CHEBI:37565"/>
    </ligand>
</feature>
<feature type="binding site" evidence="10">
    <location>
        <position position="254"/>
    </location>
    <ligand>
        <name>Zn(2+)</name>
        <dbReference type="ChEBI" id="CHEBI:29105"/>
    </ligand>
</feature>
<dbReference type="GO" id="GO:0046872">
    <property type="term" value="F:metal ion binding"/>
    <property type="evidence" value="ECO:0007669"/>
    <property type="project" value="UniProtKB-KW"/>
</dbReference>
<dbReference type="HAMAP" id="MF_01820">
    <property type="entry name" value="GTPase_RsgA"/>
    <property type="match status" value="1"/>
</dbReference>
<feature type="domain" description="CP-type G" evidence="12">
    <location>
        <begin position="65"/>
        <end position="220"/>
    </location>
</feature>
<comment type="function">
    <text evidence="10">One of several proteins that assist in the late maturation steps of the functional core of the 30S ribosomal subunit. Helps release RbfA from mature subunits. May play a role in the assembly of ribosomal proteins into the subunit. Circularly permuted GTPase that catalyzes slow GTP hydrolysis, GTPase activity is stimulated by the 30S ribosomal subunit.</text>
</comment>
<keyword evidence="8 10" id="KW-0694">RNA-binding</keyword>
<dbReference type="PROSITE" id="PS50936">
    <property type="entry name" value="ENGC_GTPASE"/>
    <property type="match status" value="1"/>
</dbReference>
<dbReference type="Gene3D" id="2.40.50.140">
    <property type="entry name" value="Nucleic acid-binding proteins"/>
    <property type="match status" value="1"/>
</dbReference>
<dbReference type="GO" id="GO:0003924">
    <property type="term" value="F:GTPase activity"/>
    <property type="evidence" value="ECO:0007669"/>
    <property type="project" value="UniProtKB-UniRule"/>
</dbReference>
<dbReference type="SUPFAM" id="SSF52540">
    <property type="entry name" value="P-loop containing nucleoside triphosphate hydrolases"/>
    <property type="match status" value="1"/>
</dbReference>
<comment type="similarity">
    <text evidence="10">Belongs to the TRAFAC class YlqF/YawG GTPase family. RsgA subfamily.</text>
</comment>
<organism evidence="13">
    <name type="scientific">uncultured Anaerotruncus sp</name>
    <dbReference type="NCBI Taxonomy" id="905011"/>
    <lineage>
        <taxon>Bacteria</taxon>
        <taxon>Bacillati</taxon>
        <taxon>Bacillota</taxon>
        <taxon>Clostridia</taxon>
        <taxon>Eubacteriales</taxon>
        <taxon>Oscillospiraceae</taxon>
        <taxon>Anaerotruncus</taxon>
        <taxon>environmental samples</taxon>
    </lineage>
</organism>
<evidence type="ECO:0000256" key="7">
    <source>
        <dbReference type="ARBA" id="ARBA00022833"/>
    </source>
</evidence>
<feature type="binding site" evidence="10">
    <location>
        <position position="247"/>
    </location>
    <ligand>
        <name>Zn(2+)</name>
        <dbReference type="ChEBI" id="CHEBI:29105"/>
    </ligand>
</feature>
<keyword evidence="1 10" id="KW-0963">Cytoplasm</keyword>
<feature type="binding site" evidence="10">
    <location>
        <begin position="162"/>
        <end position="170"/>
    </location>
    <ligand>
        <name>GTP</name>
        <dbReference type="ChEBI" id="CHEBI:37565"/>
    </ligand>
</feature>
<comment type="cofactor">
    <cofactor evidence="10">
        <name>Zn(2+)</name>
        <dbReference type="ChEBI" id="CHEBI:29105"/>
    </cofactor>
    <text evidence="10">Binds 1 zinc ion per subunit.</text>
</comment>
<dbReference type="InterPro" id="IPR030378">
    <property type="entry name" value="G_CP_dom"/>
</dbReference>
<feature type="domain" description="EngC GTPase" evidence="11">
    <location>
        <begin position="74"/>
        <end position="218"/>
    </location>
</feature>
<evidence type="ECO:0000256" key="6">
    <source>
        <dbReference type="ARBA" id="ARBA00022801"/>
    </source>
</evidence>
<dbReference type="GO" id="GO:0005737">
    <property type="term" value="C:cytoplasm"/>
    <property type="evidence" value="ECO:0007669"/>
    <property type="project" value="UniProtKB-SubCell"/>
</dbReference>
<evidence type="ECO:0000259" key="11">
    <source>
        <dbReference type="PROSITE" id="PS50936"/>
    </source>
</evidence>
<evidence type="ECO:0000256" key="10">
    <source>
        <dbReference type="HAMAP-Rule" id="MF_01820"/>
    </source>
</evidence>
<dbReference type="PANTHER" id="PTHR32120">
    <property type="entry name" value="SMALL RIBOSOMAL SUBUNIT BIOGENESIS GTPASE RSGA"/>
    <property type="match status" value="1"/>
</dbReference>
<proteinExistence type="inferred from homology"/>
<comment type="subcellular location">
    <subcellularLocation>
        <location evidence="10">Cytoplasm</location>
    </subcellularLocation>
</comment>
<feature type="binding site" evidence="10">
    <location>
        <position position="260"/>
    </location>
    <ligand>
        <name>Zn(2+)</name>
        <dbReference type="ChEBI" id="CHEBI:29105"/>
    </ligand>
</feature>
<dbReference type="CDD" id="cd01854">
    <property type="entry name" value="YjeQ_EngC"/>
    <property type="match status" value="1"/>
</dbReference>
<dbReference type="Gene3D" id="3.40.50.300">
    <property type="entry name" value="P-loop containing nucleotide triphosphate hydrolases"/>
    <property type="match status" value="1"/>
</dbReference>
<accession>A0A6N2VAL2</accession>
<dbReference type="InterPro" id="IPR010914">
    <property type="entry name" value="RsgA_GTPase_dom"/>
</dbReference>
<reference evidence="13" key="1">
    <citation type="submission" date="2019-11" db="EMBL/GenBank/DDBJ databases">
        <authorList>
            <person name="Feng L."/>
        </authorList>
    </citation>
    <scope>NUCLEOTIDE SEQUENCE</scope>
    <source>
        <strain evidence="13">AundefinedLFYP135</strain>
    </source>
</reference>
<evidence type="ECO:0000313" key="13">
    <source>
        <dbReference type="EMBL" id="VYT25952.1"/>
    </source>
</evidence>
<evidence type="ECO:0000256" key="5">
    <source>
        <dbReference type="ARBA" id="ARBA00022741"/>
    </source>
</evidence>
<evidence type="ECO:0000256" key="2">
    <source>
        <dbReference type="ARBA" id="ARBA00022517"/>
    </source>
</evidence>
<dbReference type="NCBIfam" id="TIGR00157">
    <property type="entry name" value="ribosome small subunit-dependent GTPase A"/>
    <property type="match status" value="1"/>
</dbReference>
<dbReference type="PROSITE" id="PS51721">
    <property type="entry name" value="G_CP"/>
    <property type="match status" value="1"/>
</dbReference>
<name>A0A6N2VAL2_9FIRM</name>
<evidence type="ECO:0000259" key="12">
    <source>
        <dbReference type="PROSITE" id="PS51721"/>
    </source>
</evidence>
<keyword evidence="9 10" id="KW-0342">GTP-binding</keyword>
<keyword evidence="2 10" id="KW-0690">Ribosome biogenesis</keyword>
<dbReference type="InterPro" id="IPR012340">
    <property type="entry name" value="NA-bd_OB-fold"/>
</dbReference>
<sequence>MAKEGLIVRALSGFYYVKTGEGQEVECRARGLFRKQEISPCVGDRVELEETGEGKGQVVAILPRKNSLVRPPVANLDLLVLVVSSCEPLPNLLVLDKLLAIAECQNIPPAIVLTKSDLEDPSPVADIYRKVGYPVFVVSSETGEGVEEVRAFLSGKLCAFTGNTGVGKSSLLNRIDPRLSIETAQISQKLGRGRHTTRHVQLYEQPGGGYIADTPGFSAVDLERFQVILKEDLELCFPEFEPYRTKCRFTGCSHTKEKGCAVLAAVEAGEIPKSRHESYLSLYEDAKNIKEWELK</sequence>
<evidence type="ECO:0000256" key="9">
    <source>
        <dbReference type="ARBA" id="ARBA00023134"/>
    </source>
</evidence>
<dbReference type="InterPro" id="IPR004881">
    <property type="entry name" value="Ribosome_biogen_GTPase_RsgA"/>
</dbReference>
<dbReference type="PANTHER" id="PTHR32120:SF11">
    <property type="entry name" value="SMALL RIBOSOMAL SUBUNIT BIOGENESIS GTPASE RSGA 1, MITOCHONDRIAL-RELATED"/>
    <property type="match status" value="1"/>
</dbReference>
<evidence type="ECO:0000256" key="3">
    <source>
        <dbReference type="ARBA" id="ARBA00022723"/>
    </source>
</evidence>
<dbReference type="EC" id="3.6.1.-" evidence="10"/>
<dbReference type="Pfam" id="PF16745">
    <property type="entry name" value="RsgA_N"/>
    <property type="match status" value="1"/>
</dbReference>
<dbReference type="GO" id="GO:0042274">
    <property type="term" value="P:ribosomal small subunit biogenesis"/>
    <property type="evidence" value="ECO:0007669"/>
    <property type="project" value="UniProtKB-UniRule"/>
</dbReference>
<keyword evidence="3 10" id="KW-0479">Metal-binding</keyword>
<dbReference type="GO" id="GO:0019843">
    <property type="term" value="F:rRNA binding"/>
    <property type="evidence" value="ECO:0007669"/>
    <property type="project" value="UniProtKB-KW"/>
</dbReference>
<keyword evidence="5 10" id="KW-0547">Nucleotide-binding</keyword>
<dbReference type="SUPFAM" id="SSF50249">
    <property type="entry name" value="Nucleic acid-binding proteins"/>
    <property type="match status" value="1"/>
</dbReference>
<dbReference type="InterPro" id="IPR027417">
    <property type="entry name" value="P-loop_NTPase"/>
</dbReference>
<dbReference type="CDD" id="cd04466">
    <property type="entry name" value="S1_YloQ_GTPase"/>
    <property type="match status" value="1"/>
</dbReference>
<dbReference type="AlphaFoldDB" id="A0A6N2VAL2"/>
<dbReference type="InterPro" id="IPR031944">
    <property type="entry name" value="RsgA_N"/>
</dbReference>
<comment type="subunit">
    <text evidence="10">Monomer. Associates with 30S ribosomal subunit, binds 16S rRNA.</text>
</comment>
<gene>
    <name evidence="10 13" type="primary">rsgA</name>
    <name evidence="13" type="ORF">AULFYP135_02328</name>
</gene>
<dbReference type="EMBL" id="CACRSL010000005">
    <property type="protein sequence ID" value="VYT25952.1"/>
    <property type="molecule type" value="Genomic_DNA"/>
</dbReference>
<dbReference type="GO" id="GO:0005525">
    <property type="term" value="F:GTP binding"/>
    <property type="evidence" value="ECO:0007669"/>
    <property type="project" value="UniProtKB-UniRule"/>
</dbReference>
<dbReference type="Gene3D" id="1.10.40.50">
    <property type="entry name" value="Probable gtpase engc, domain 3"/>
    <property type="match status" value="1"/>
</dbReference>
<keyword evidence="7 10" id="KW-0862">Zinc</keyword>
<keyword evidence="4 10" id="KW-0699">rRNA-binding</keyword>
<evidence type="ECO:0000256" key="8">
    <source>
        <dbReference type="ARBA" id="ARBA00022884"/>
    </source>
</evidence>
<dbReference type="Pfam" id="PF03193">
    <property type="entry name" value="RsgA_GTPase"/>
    <property type="match status" value="1"/>
</dbReference>
<evidence type="ECO:0000256" key="1">
    <source>
        <dbReference type="ARBA" id="ARBA00022490"/>
    </source>
</evidence>
<feature type="binding site" evidence="10">
    <location>
        <position position="252"/>
    </location>
    <ligand>
        <name>Zn(2+)</name>
        <dbReference type="ChEBI" id="CHEBI:29105"/>
    </ligand>
</feature>